<organism evidence="2 3">
    <name type="scientific">Azospirillum thermophilum</name>
    <dbReference type="NCBI Taxonomy" id="2202148"/>
    <lineage>
        <taxon>Bacteria</taxon>
        <taxon>Pseudomonadati</taxon>
        <taxon>Pseudomonadota</taxon>
        <taxon>Alphaproteobacteria</taxon>
        <taxon>Rhodospirillales</taxon>
        <taxon>Azospirillaceae</taxon>
        <taxon>Azospirillum</taxon>
    </lineage>
</organism>
<keyword evidence="1" id="KW-0175">Coiled coil</keyword>
<proteinExistence type="predicted"/>
<keyword evidence="3" id="KW-1185">Reference proteome</keyword>
<evidence type="ECO:0000256" key="1">
    <source>
        <dbReference type="SAM" id="Coils"/>
    </source>
</evidence>
<dbReference type="AlphaFoldDB" id="A0A2S2CMT6"/>
<feature type="coiled-coil region" evidence="1">
    <location>
        <begin position="61"/>
        <end position="95"/>
    </location>
</feature>
<gene>
    <name evidence="2" type="ORF">DEW08_01300</name>
</gene>
<dbReference type="OrthoDB" id="9811423at2"/>
<dbReference type="KEGG" id="azz:DEW08_01300"/>
<name>A0A2S2CMT6_9PROT</name>
<dbReference type="InterPro" id="IPR010710">
    <property type="entry name" value="DUF1289"/>
</dbReference>
<dbReference type="Proteomes" id="UP000245629">
    <property type="component" value="Chromosome 1"/>
</dbReference>
<accession>A0A2S2CMT6</accession>
<reference evidence="3" key="1">
    <citation type="submission" date="2018-05" db="EMBL/GenBank/DDBJ databases">
        <title>Azospirillum thermophila sp. nov., a novel isolated from hot spring.</title>
        <authorList>
            <person name="Zhao Z."/>
        </authorList>
    </citation>
    <scope>NUCLEOTIDE SEQUENCE [LARGE SCALE GENOMIC DNA]</scope>
    <source>
        <strain evidence="3">CFH 70021</strain>
    </source>
</reference>
<evidence type="ECO:0000313" key="2">
    <source>
        <dbReference type="EMBL" id="AWK85811.1"/>
    </source>
</evidence>
<sequence length="98" mass="11010">MPDTRNPCIKLCRFDAAGTCLGCRRTRAEVKGWKRLPEDVRAAINDRIRTAGVTGPPQRKRKDEAKRLRKLARKIAKLEAKLTALRAERDGLEATRAG</sequence>
<dbReference type="EMBL" id="CP029352">
    <property type="protein sequence ID" value="AWK85811.1"/>
    <property type="molecule type" value="Genomic_DNA"/>
</dbReference>
<protein>
    <submittedName>
        <fullName evidence="2">DUF1289 domain-containing protein</fullName>
    </submittedName>
</protein>
<evidence type="ECO:0000313" key="3">
    <source>
        <dbReference type="Proteomes" id="UP000245629"/>
    </source>
</evidence>
<dbReference type="Pfam" id="PF06945">
    <property type="entry name" value="DUF1289"/>
    <property type="match status" value="1"/>
</dbReference>